<accession>A0A2P8FF65</accession>
<dbReference type="GO" id="GO:0043565">
    <property type="term" value="F:sequence-specific DNA binding"/>
    <property type="evidence" value="ECO:0007669"/>
    <property type="project" value="InterPro"/>
</dbReference>
<dbReference type="GO" id="GO:0003700">
    <property type="term" value="F:DNA-binding transcription factor activity"/>
    <property type="evidence" value="ECO:0007669"/>
    <property type="project" value="InterPro"/>
</dbReference>
<evidence type="ECO:0000256" key="2">
    <source>
        <dbReference type="ARBA" id="ARBA00023125"/>
    </source>
</evidence>
<dbReference type="EMBL" id="PYGJ01000003">
    <property type="protein sequence ID" value="PSL20360.1"/>
    <property type="molecule type" value="Genomic_DNA"/>
</dbReference>
<evidence type="ECO:0000313" key="5">
    <source>
        <dbReference type="EMBL" id="PSL20360.1"/>
    </source>
</evidence>
<dbReference type="Proteomes" id="UP000240418">
    <property type="component" value="Unassembled WGS sequence"/>
</dbReference>
<dbReference type="SMART" id="SM00342">
    <property type="entry name" value="HTH_ARAC"/>
    <property type="match status" value="1"/>
</dbReference>
<dbReference type="PANTHER" id="PTHR46796:SF12">
    <property type="entry name" value="HTH-TYPE DNA-BINDING TRANSCRIPTIONAL ACTIVATOR EUTR"/>
    <property type="match status" value="1"/>
</dbReference>
<dbReference type="InterPro" id="IPR050204">
    <property type="entry name" value="AraC_XylS_family_regulators"/>
</dbReference>
<evidence type="ECO:0000256" key="3">
    <source>
        <dbReference type="ARBA" id="ARBA00023163"/>
    </source>
</evidence>
<proteinExistence type="predicted"/>
<keyword evidence="6" id="KW-1185">Reference proteome</keyword>
<keyword evidence="2" id="KW-0238">DNA-binding</keyword>
<gene>
    <name evidence="5" type="ORF">CLV88_1031</name>
</gene>
<dbReference type="Pfam" id="PF12833">
    <property type="entry name" value="HTH_18"/>
    <property type="match status" value="1"/>
</dbReference>
<organism evidence="5 6">
    <name type="scientific">Shimia abyssi</name>
    <dbReference type="NCBI Taxonomy" id="1662395"/>
    <lineage>
        <taxon>Bacteria</taxon>
        <taxon>Pseudomonadati</taxon>
        <taxon>Pseudomonadota</taxon>
        <taxon>Alphaproteobacteria</taxon>
        <taxon>Rhodobacterales</taxon>
        <taxon>Roseobacteraceae</taxon>
    </lineage>
</organism>
<name>A0A2P8FF65_9RHOB</name>
<dbReference type="OrthoDB" id="9802263at2"/>
<keyword evidence="3" id="KW-0804">Transcription</keyword>
<dbReference type="PANTHER" id="PTHR46796">
    <property type="entry name" value="HTH-TYPE TRANSCRIPTIONAL ACTIVATOR RHAS-RELATED"/>
    <property type="match status" value="1"/>
</dbReference>
<dbReference type="PROSITE" id="PS01124">
    <property type="entry name" value="HTH_ARAC_FAMILY_2"/>
    <property type="match status" value="1"/>
</dbReference>
<evidence type="ECO:0000259" key="4">
    <source>
        <dbReference type="PROSITE" id="PS01124"/>
    </source>
</evidence>
<sequence length="318" mass="35724">MDHIKNSPNLPGSEPPVVMMLPEPNDINSFSPWEIDFRQIEAGPMETKVTVRAGSILTLLNISMSRAVHQTGVSPKGLLTFGIIRRNEVQVWQGQDTSASELLSFGSSDPFDGVSATRFCGTTVSIREHDIEHLADALGLNIPESLRTSATPAIYVHHKRLAAIRQLSEQLTDGHDQPMTENVQEEIVANLLLVANSYDQHEDKSTPLIRSRTVSKTTELMLALLGENVPISKICKEVGVSWRTLDRSFLEKFGIGPKKYYHRLRLNRVRSDLIHKANHYNISDIANRWGFWHLGQFAQDYHNMFGELPSTTMRISGE</sequence>
<dbReference type="InterPro" id="IPR018060">
    <property type="entry name" value="HTH_AraC"/>
</dbReference>
<feature type="domain" description="HTH araC/xylS-type" evidence="4">
    <location>
        <begin position="215"/>
        <end position="315"/>
    </location>
</feature>
<dbReference type="InterPro" id="IPR009057">
    <property type="entry name" value="Homeodomain-like_sf"/>
</dbReference>
<reference evidence="5 6" key="1">
    <citation type="submission" date="2018-03" db="EMBL/GenBank/DDBJ databases">
        <title>Genomic Encyclopedia of Archaeal and Bacterial Type Strains, Phase II (KMG-II): from individual species to whole genera.</title>
        <authorList>
            <person name="Goeker M."/>
        </authorList>
    </citation>
    <scope>NUCLEOTIDE SEQUENCE [LARGE SCALE GENOMIC DNA]</scope>
    <source>
        <strain evidence="5 6">DSM 100673</strain>
    </source>
</reference>
<evidence type="ECO:0000256" key="1">
    <source>
        <dbReference type="ARBA" id="ARBA00023015"/>
    </source>
</evidence>
<keyword evidence="1" id="KW-0805">Transcription regulation</keyword>
<evidence type="ECO:0000313" key="6">
    <source>
        <dbReference type="Proteomes" id="UP000240418"/>
    </source>
</evidence>
<protein>
    <submittedName>
        <fullName evidence="5">Helix-turn-helix protein</fullName>
    </submittedName>
</protein>
<dbReference type="AlphaFoldDB" id="A0A2P8FF65"/>
<dbReference type="Gene3D" id="1.10.10.60">
    <property type="entry name" value="Homeodomain-like"/>
    <property type="match status" value="1"/>
</dbReference>
<dbReference type="SUPFAM" id="SSF46689">
    <property type="entry name" value="Homeodomain-like"/>
    <property type="match status" value="1"/>
</dbReference>
<comment type="caution">
    <text evidence="5">The sequence shown here is derived from an EMBL/GenBank/DDBJ whole genome shotgun (WGS) entry which is preliminary data.</text>
</comment>